<dbReference type="EMBL" id="JBEAFC010000006">
    <property type="protein sequence ID" value="KAL1551936.1"/>
    <property type="molecule type" value="Genomic_DNA"/>
</dbReference>
<keyword evidence="6" id="KW-1185">Reference proteome</keyword>
<name>A0ABD1HAG5_SALDI</name>
<dbReference type="Proteomes" id="UP001567538">
    <property type="component" value="Unassembled WGS sequence"/>
</dbReference>
<evidence type="ECO:0000313" key="6">
    <source>
        <dbReference type="Proteomes" id="UP001567538"/>
    </source>
</evidence>
<dbReference type="PANTHER" id="PTHR31319">
    <property type="entry name" value="ZINC FINGER PROTEIN CONSTANS-LIKE 4"/>
    <property type="match status" value="1"/>
</dbReference>
<keyword evidence="2 3" id="KW-0539">Nucleus</keyword>
<protein>
    <submittedName>
        <fullName evidence="5">Zinc finger protein CONSTANS-like isoform X1</fullName>
    </submittedName>
</protein>
<dbReference type="InterPro" id="IPR045281">
    <property type="entry name" value="CONSTANS-like"/>
</dbReference>
<evidence type="ECO:0000259" key="4">
    <source>
        <dbReference type="PROSITE" id="PS51017"/>
    </source>
</evidence>
<dbReference type="GO" id="GO:0005634">
    <property type="term" value="C:nucleus"/>
    <property type="evidence" value="ECO:0007669"/>
    <property type="project" value="UniProtKB-SubCell"/>
</dbReference>
<organism evidence="5 6">
    <name type="scientific">Salvia divinorum</name>
    <name type="common">Maria pastora</name>
    <name type="synonym">Diviner's sage</name>
    <dbReference type="NCBI Taxonomy" id="28513"/>
    <lineage>
        <taxon>Eukaryota</taxon>
        <taxon>Viridiplantae</taxon>
        <taxon>Streptophyta</taxon>
        <taxon>Embryophyta</taxon>
        <taxon>Tracheophyta</taxon>
        <taxon>Spermatophyta</taxon>
        <taxon>Magnoliopsida</taxon>
        <taxon>eudicotyledons</taxon>
        <taxon>Gunneridae</taxon>
        <taxon>Pentapetalae</taxon>
        <taxon>asterids</taxon>
        <taxon>lamiids</taxon>
        <taxon>Lamiales</taxon>
        <taxon>Lamiaceae</taxon>
        <taxon>Nepetoideae</taxon>
        <taxon>Mentheae</taxon>
        <taxon>Salviinae</taxon>
        <taxon>Salvia</taxon>
        <taxon>Salvia subgen. Calosphace</taxon>
    </lineage>
</organism>
<evidence type="ECO:0000256" key="1">
    <source>
        <dbReference type="ARBA" id="ARBA00004123"/>
    </source>
</evidence>
<feature type="domain" description="CCT" evidence="4">
    <location>
        <begin position="150"/>
        <end position="192"/>
    </location>
</feature>
<evidence type="ECO:0000256" key="2">
    <source>
        <dbReference type="ARBA" id="ARBA00023242"/>
    </source>
</evidence>
<comment type="subcellular location">
    <subcellularLocation>
        <location evidence="1 3">Nucleus</location>
    </subcellularLocation>
</comment>
<evidence type="ECO:0000256" key="3">
    <source>
        <dbReference type="PROSITE-ProRule" id="PRU00357"/>
    </source>
</evidence>
<dbReference type="PROSITE" id="PS51017">
    <property type="entry name" value="CCT"/>
    <property type="match status" value="1"/>
</dbReference>
<comment type="caution">
    <text evidence="5">The sequence shown here is derived from an EMBL/GenBank/DDBJ whole genome shotgun (WGS) entry which is preliminary data.</text>
</comment>
<dbReference type="AlphaFoldDB" id="A0ABD1HAG5"/>
<reference evidence="5 6" key="1">
    <citation type="submission" date="2024-06" db="EMBL/GenBank/DDBJ databases">
        <title>A chromosome level genome sequence of Diviner's sage (Salvia divinorum).</title>
        <authorList>
            <person name="Ford S.A."/>
            <person name="Ro D.-K."/>
            <person name="Ness R.W."/>
            <person name="Phillips M.A."/>
        </authorList>
    </citation>
    <scope>NUCLEOTIDE SEQUENCE [LARGE SCALE GENOMIC DNA]</scope>
    <source>
        <strain evidence="5">SAF-2024a</strain>
        <tissue evidence="5">Leaf</tissue>
    </source>
</reference>
<accession>A0ABD1HAG5</accession>
<sequence>MSSDLYVFDNSYYSNAFSPFLDSASSANLHELASALLSPNAELQNLALKAEESSSHETALKLMQRSYSSNSRDFFSFQPQFESVLEPSQFLYSPEAAFRSGHMRRVCSTGDLQKMESNMQARSMLSSRPLAAVEESDFKVGLGRYSAEERKDRIDRYRAKRTQRNFTKTIKYACRKTLADTRPRVRGRFARNDEAGEIPKASMYQRYEDDDYLWTNLQMEGLHQEDKAKRDFFSMSDCSQYHSYTF</sequence>
<proteinExistence type="predicted"/>
<dbReference type="PANTHER" id="PTHR31319:SF103">
    <property type="entry name" value="CCT MOTIF FAMILY PROTEIN"/>
    <property type="match status" value="1"/>
</dbReference>
<evidence type="ECO:0000313" key="5">
    <source>
        <dbReference type="EMBL" id="KAL1551936.1"/>
    </source>
</evidence>
<dbReference type="Pfam" id="PF06203">
    <property type="entry name" value="CCT"/>
    <property type="match status" value="1"/>
</dbReference>
<gene>
    <name evidence="5" type="ORF">AAHA92_12797</name>
</gene>
<dbReference type="InterPro" id="IPR010402">
    <property type="entry name" value="CCT_domain"/>
</dbReference>